<keyword evidence="8" id="KW-0560">Oxidoreductase</keyword>
<evidence type="ECO:0000256" key="2">
    <source>
        <dbReference type="ARBA" id="ARBA00001947"/>
    </source>
</evidence>
<evidence type="ECO:0000256" key="17">
    <source>
        <dbReference type="PIRSR" id="PIRSR600720-2"/>
    </source>
</evidence>
<dbReference type="InterPro" id="IPR024548">
    <property type="entry name" value="Cu2_monoox_C"/>
</dbReference>
<feature type="binding site" evidence="17">
    <location>
        <position position="73"/>
    </location>
    <ligand>
        <name>Cu(2+)</name>
        <dbReference type="ChEBI" id="CHEBI:29036"/>
        <label>1</label>
        <note>catalytic</note>
    </ligand>
</feature>
<comment type="catalytic activity">
    <reaction evidence="1">
        <text>a [peptide]-C-terminal (2S)-2-hydroxyglycine = a [peptide]-C-terminal amide + glyoxylate</text>
        <dbReference type="Rhea" id="RHEA:20924"/>
        <dbReference type="Rhea" id="RHEA-COMP:13485"/>
        <dbReference type="Rhea" id="RHEA-COMP:15321"/>
        <dbReference type="ChEBI" id="CHEBI:36655"/>
        <dbReference type="ChEBI" id="CHEBI:137001"/>
        <dbReference type="ChEBI" id="CHEBI:142768"/>
        <dbReference type="EC" id="4.3.2.5"/>
    </reaction>
</comment>
<evidence type="ECO:0000259" key="23">
    <source>
        <dbReference type="Pfam" id="PF01082"/>
    </source>
</evidence>
<comment type="cofactor">
    <cofactor evidence="2">
        <name>Zn(2+)</name>
        <dbReference type="ChEBI" id="CHEBI:29105"/>
    </cofactor>
</comment>
<reference evidence="25 26" key="1">
    <citation type="submission" date="2014-11" db="EMBL/GenBank/DDBJ databases">
        <title>Genetic blueprint of the zoonotic pathogen Toxocara canis.</title>
        <authorList>
            <person name="Zhu X.-Q."/>
            <person name="Korhonen P.K."/>
            <person name="Cai H."/>
            <person name="Young N.D."/>
            <person name="Nejsum P."/>
            <person name="von Samson-Himmelstjerna G."/>
            <person name="Boag P.R."/>
            <person name="Tan P."/>
            <person name="Li Q."/>
            <person name="Min J."/>
            <person name="Yang Y."/>
            <person name="Wang X."/>
            <person name="Fang X."/>
            <person name="Hall R.S."/>
            <person name="Hofmann A."/>
            <person name="Sternberg P.W."/>
            <person name="Jex A.R."/>
            <person name="Gasser R.B."/>
        </authorList>
    </citation>
    <scope>NUCLEOTIDE SEQUENCE [LARGE SCALE GENOMIC DNA]</scope>
    <source>
        <strain evidence="25">PN_DK_2014</strain>
    </source>
</reference>
<keyword evidence="21" id="KW-1133">Transmembrane helix</keyword>
<evidence type="ECO:0000256" key="13">
    <source>
        <dbReference type="ARBA" id="ARBA00023239"/>
    </source>
</evidence>
<dbReference type="InterPro" id="IPR001258">
    <property type="entry name" value="NHL_repeat"/>
</dbReference>
<keyword evidence="17" id="KW-0106">Calcium</keyword>
<feature type="binding site" evidence="17">
    <location>
        <position position="137"/>
    </location>
    <ligand>
        <name>Cu(2+)</name>
        <dbReference type="ChEBI" id="CHEBI:29036"/>
        <label>1</label>
        <note>catalytic</note>
    </ligand>
</feature>
<evidence type="ECO:0000256" key="10">
    <source>
        <dbReference type="ARBA" id="ARBA00023033"/>
    </source>
</evidence>
<keyword evidence="26" id="KW-1185">Reference proteome</keyword>
<feature type="binding site" evidence="17">
    <location>
        <position position="72"/>
    </location>
    <ligand>
        <name>Cu(2+)</name>
        <dbReference type="ChEBI" id="CHEBI:29036"/>
        <label>1</label>
        <note>catalytic</note>
    </ligand>
</feature>
<evidence type="ECO:0000256" key="8">
    <source>
        <dbReference type="ARBA" id="ARBA00023002"/>
    </source>
</evidence>
<dbReference type="Gene3D" id="2.60.120.310">
    <property type="entry name" value="Copper type II, ascorbate-dependent monooxygenase, N-terminal domain"/>
    <property type="match status" value="1"/>
</dbReference>
<dbReference type="OrthoDB" id="10044505at2759"/>
<evidence type="ECO:0000256" key="20">
    <source>
        <dbReference type="SAM" id="MobiDB-lite"/>
    </source>
</evidence>
<feature type="disulfide bond" evidence="18">
    <location>
        <begin position="256"/>
        <end position="278"/>
    </location>
</feature>
<dbReference type="InterPro" id="IPR000323">
    <property type="entry name" value="Cu2_ascorb_mOase_N"/>
</dbReference>
<sequence>MRVLWSLFLVLCSLKVAVLLSVPRRPQQLRQITIQMNGYSPDIDDDYVAISMAAEPGYIVRFEPFAQADRVHHILLFGCDYPAMDTKFWKGGQTCRGAAHILYAWARNAPDLRLPAGVAFGVGHEADSIRYFVLQVHYAHPFAGKLLDYSGVTLHVMEDRPQYLAAVLLFVSLSPIPPGYAHYQTNMSCTYRGNTQLHPFAFRTHTHGMGRVVSAFYKHDGVWTMIGKRNPQWPQLFQSINANLSISPGDLMAATCVFDSSQQQKPVQMGNMGVNEMCNFYMMFYWDATIPDPFPFGAVCPLQEESEKVNKEYPSEGVSLLPPHPEWEHEAHQSGIPFGFTDGIFANSIGDVKLGQISGLAFDPYGNLVVFHRASRIWDQSTFDYANTLQDRSSIPEATVLLAKLDPSGKSLTLLAKYGKNQFYLPHGIFVDTNNDYFTTDVGSHQVIKWRLSNGKLEKLLVLGEQFVPGSDHGHFCMPTAVTVIQDGSIYIADGYCNSRVLKFDKEGRFLTKWGEPYYNGNPAGPPALGLFSIVHDISTNSDGSLLYVSDRENARVQIFRTNGQPAGQITNPVNNTLFSTVYSAHCYDGSVYFVPGEMRFDVALRAFSAHAQSARVQFSFEPVAHKLQRPHVIRASPDGRFIYVADLGDDLGGRLVQFVYQGESATAKQKPAVSAAVSSLPSNRQGVVNQASIIPTVIMATLAASVVLVGVACVYRRRRTYRTGTHRSILDRAGFKPLRTDDPESSEEDSDEDTIISHGKINHRF</sequence>
<gene>
    <name evidence="25" type="primary">T19B4.1</name>
    <name evidence="25" type="ORF">Tcan_16398</name>
</gene>
<dbReference type="Gene3D" id="2.120.10.30">
    <property type="entry name" value="TolB, C-terminal domain"/>
    <property type="match status" value="1"/>
</dbReference>
<comment type="similarity">
    <text evidence="3">In the C-terminal section; belongs to the peptidyl-alpha-hydroxyglycine alpha-amidating lyase family.</text>
</comment>
<feature type="binding site" evidence="16">
    <location>
        <position position="655"/>
    </location>
    <ligand>
        <name>a protein</name>
        <dbReference type="ChEBI" id="CHEBI:16541"/>
    </ligand>
    <ligandPart>
        <name>C-terminal Xaa-(2S)-2-hydroxyglycine residue</name>
        <dbReference type="ChEBI" id="CHEBI:142768"/>
    </ligandPart>
</feature>
<feature type="region of interest" description="Disordered" evidence="20">
    <location>
        <begin position="735"/>
        <end position="766"/>
    </location>
</feature>
<dbReference type="InterPro" id="IPR014783">
    <property type="entry name" value="Cu2_ascorb_mOase_CS-2"/>
</dbReference>
<accession>A0A0B2VBE6</accession>
<comment type="caution">
    <text evidence="25">The sequence shown here is derived from an EMBL/GenBank/DDBJ whole genome shotgun (WGS) entry which is preliminary data.</text>
</comment>
<evidence type="ECO:0000256" key="3">
    <source>
        <dbReference type="ARBA" id="ARBA00006026"/>
    </source>
</evidence>
<keyword evidence="12" id="KW-0325">Glycoprotein</keyword>
<evidence type="ECO:0000256" key="4">
    <source>
        <dbReference type="ARBA" id="ARBA00010263"/>
    </source>
</evidence>
<dbReference type="PROSITE" id="PS51125">
    <property type="entry name" value="NHL"/>
    <property type="match status" value="1"/>
</dbReference>
<keyword evidence="14" id="KW-0511">Multifunctional enzyme</keyword>
<keyword evidence="11 18" id="KW-1015">Disulfide bond</keyword>
<evidence type="ECO:0000256" key="21">
    <source>
        <dbReference type="SAM" id="Phobius"/>
    </source>
</evidence>
<evidence type="ECO:0000313" key="26">
    <source>
        <dbReference type="Proteomes" id="UP000031036"/>
    </source>
</evidence>
<dbReference type="PROSITE" id="PS00085">
    <property type="entry name" value="CU2_MONOOXYGENASE_2"/>
    <property type="match status" value="1"/>
</dbReference>
<evidence type="ECO:0000256" key="22">
    <source>
        <dbReference type="SAM" id="SignalP"/>
    </source>
</evidence>
<dbReference type="EMBL" id="JPKZ01002035">
    <property type="protein sequence ID" value="KHN78784.1"/>
    <property type="molecule type" value="Genomic_DNA"/>
</dbReference>
<dbReference type="GO" id="GO:0016020">
    <property type="term" value="C:membrane"/>
    <property type="evidence" value="ECO:0007669"/>
    <property type="project" value="InterPro"/>
</dbReference>
<dbReference type="GO" id="GO:0005507">
    <property type="term" value="F:copper ion binding"/>
    <property type="evidence" value="ECO:0007669"/>
    <property type="project" value="InterPro"/>
</dbReference>
<feature type="domain" description="Copper type II ascorbate-dependent monooxygenase C-terminal" evidence="24">
    <location>
        <begin position="165"/>
        <end position="287"/>
    </location>
</feature>
<proteinExistence type="inferred from homology"/>
<evidence type="ECO:0000256" key="12">
    <source>
        <dbReference type="ARBA" id="ARBA00023180"/>
    </source>
</evidence>
<feature type="chain" id="PRO_5002095351" evidence="22">
    <location>
        <begin position="20"/>
        <end position="766"/>
    </location>
</feature>
<evidence type="ECO:0000256" key="14">
    <source>
        <dbReference type="ARBA" id="ARBA00023268"/>
    </source>
</evidence>
<keyword evidence="13" id="KW-0456">Lyase</keyword>
<evidence type="ECO:0000256" key="5">
    <source>
        <dbReference type="ARBA" id="ARBA00022723"/>
    </source>
</evidence>
<dbReference type="GO" id="GO:0004598">
    <property type="term" value="F:peptidylamidoglycolate lyase activity"/>
    <property type="evidence" value="ECO:0007669"/>
    <property type="project" value="UniProtKB-EC"/>
</dbReference>
<feature type="domain" description="Copper type II ascorbate-dependent monooxygenase N-terminal" evidence="23">
    <location>
        <begin position="54"/>
        <end position="141"/>
    </location>
</feature>
<evidence type="ECO:0000256" key="15">
    <source>
        <dbReference type="ARBA" id="ARBA00048431"/>
    </source>
</evidence>
<feature type="binding site" evidence="17">
    <location>
        <position position="709"/>
    </location>
    <ligand>
        <name>Ca(2+)</name>
        <dbReference type="ChEBI" id="CHEBI:29108"/>
        <note>structural</note>
    </ligand>
</feature>
<protein>
    <submittedName>
        <fullName evidence="25">Putative peptidyl-glycine alpha-amidating monooxygenase T19B4.1</fullName>
    </submittedName>
</protein>
<comment type="similarity">
    <text evidence="4">In the N-terminal section; belongs to the copper type II ascorbate-dependent monooxygenase family.</text>
</comment>
<dbReference type="InterPro" id="IPR011042">
    <property type="entry name" value="6-blade_b-propeller_TolB-like"/>
</dbReference>
<keyword evidence="21" id="KW-0472">Membrane</keyword>
<keyword evidence="5 17" id="KW-0479">Metal-binding</keyword>
<dbReference type="AlphaFoldDB" id="A0A0B2VBE6"/>
<evidence type="ECO:0000256" key="16">
    <source>
        <dbReference type="PIRSR" id="PIRSR600720-1"/>
    </source>
</evidence>
<evidence type="ECO:0000256" key="7">
    <source>
        <dbReference type="ARBA" id="ARBA00022737"/>
    </source>
</evidence>
<dbReference type="PANTHER" id="PTHR10680">
    <property type="entry name" value="PEPTIDYL-GLYCINE ALPHA-AMIDATING MONOOXYGENASE"/>
    <property type="match status" value="1"/>
</dbReference>
<dbReference type="Proteomes" id="UP000031036">
    <property type="component" value="Unassembled WGS sequence"/>
</dbReference>
<keyword evidence="6 22" id="KW-0732">Signal</keyword>
<organism evidence="25 26">
    <name type="scientific">Toxocara canis</name>
    <name type="common">Canine roundworm</name>
    <dbReference type="NCBI Taxonomy" id="6265"/>
    <lineage>
        <taxon>Eukaryota</taxon>
        <taxon>Metazoa</taxon>
        <taxon>Ecdysozoa</taxon>
        <taxon>Nematoda</taxon>
        <taxon>Chromadorea</taxon>
        <taxon>Rhabditida</taxon>
        <taxon>Spirurina</taxon>
        <taxon>Ascaridomorpha</taxon>
        <taxon>Ascaridoidea</taxon>
        <taxon>Toxocaridae</taxon>
        <taxon>Toxocara</taxon>
    </lineage>
</organism>
<feature type="compositionally biased region" description="Acidic residues" evidence="20">
    <location>
        <begin position="744"/>
        <end position="755"/>
    </location>
</feature>
<dbReference type="SUPFAM" id="SSF101898">
    <property type="entry name" value="NHL repeat"/>
    <property type="match status" value="1"/>
</dbReference>
<dbReference type="GO" id="GO:0004504">
    <property type="term" value="F:peptidylglycine monooxygenase activity"/>
    <property type="evidence" value="ECO:0007669"/>
    <property type="project" value="UniProtKB-EC"/>
</dbReference>
<name>A0A0B2VBE6_TOXCA</name>
<dbReference type="Pfam" id="PF03712">
    <property type="entry name" value="Cu2_monoox_C"/>
    <property type="match status" value="1"/>
</dbReference>
<feature type="transmembrane region" description="Helical" evidence="21">
    <location>
        <begin position="694"/>
        <end position="716"/>
    </location>
</feature>
<evidence type="ECO:0000259" key="24">
    <source>
        <dbReference type="Pfam" id="PF03712"/>
    </source>
</evidence>
<dbReference type="SMR" id="A0A0B2VBE6"/>
<dbReference type="GO" id="GO:0006518">
    <property type="term" value="P:peptide metabolic process"/>
    <property type="evidence" value="ECO:0007669"/>
    <property type="project" value="InterPro"/>
</dbReference>
<dbReference type="SUPFAM" id="SSF49742">
    <property type="entry name" value="PHM/PNGase F"/>
    <property type="match status" value="2"/>
</dbReference>
<feature type="binding site" evidence="17">
    <location>
        <position position="205"/>
    </location>
    <ligand>
        <name>Cu(2+)</name>
        <dbReference type="ChEBI" id="CHEBI:29036"/>
        <label>1</label>
        <note>catalytic</note>
    </ligand>
</feature>
<dbReference type="Pfam" id="PF01082">
    <property type="entry name" value="Cu2_monooxygen"/>
    <property type="match status" value="1"/>
</dbReference>
<dbReference type="Gene3D" id="2.60.120.230">
    <property type="match status" value="1"/>
</dbReference>
<dbReference type="OMA" id="EHHAHQS"/>
<feature type="binding site" evidence="17">
    <location>
        <position position="277"/>
    </location>
    <ligand>
        <name>Cu(2+)</name>
        <dbReference type="ChEBI" id="CHEBI:29036"/>
        <label>1</label>
        <note>catalytic</note>
    </ligand>
</feature>
<evidence type="ECO:0000313" key="25">
    <source>
        <dbReference type="EMBL" id="KHN78784.1"/>
    </source>
</evidence>
<evidence type="ECO:0000256" key="6">
    <source>
        <dbReference type="ARBA" id="ARBA00022729"/>
    </source>
</evidence>
<dbReference type="PANTHER" id="PTHR10680:SF14">
    <property type="entry name" value="PEPTIDYL-GLYCINE ALPHA-AMIDATING MONOOXYGENASE"/>
    <property type="match status" value="1"/>
</dbReference>
<keyword evidence="10 25" id="KW-0503">Monooxygenase</keyword>
<feature type="binding site" evidence="17">
    <location>
        <position position="207"/>
    </location>
    <ligand>
        <name>Cu(2+)</name>
        <dbReference type="ChEBI" id="CHEBI:29036"/>
        <label>1</label>
        <note>catalytic</note>
    </ligand>
</feature>
<evidence type="ECO:0000256" key="9">
    <source>
        <dbReference type="ARBA" id="ARBA00023008"/>
    </source>
</evidence>
<dbReference type="PRINTS" id="PR00790">
    <property type="entry name" value="PAMONOXGNASE"/>
</dbReference>
<dbReference type="InterPro" id="IPR036939">
    <property type="entry name" value="Cu2_ascorb_mOase_N_sf"/>
</dbReference>
<evidence type="ECO:0000256" key="1">
    <source>
        <dbReference type="ARBA" id="ARBA00000686"/>
    </source>
</evidence>
<evidence type="ECO:0000256" key="11">
    <source>
        <dbReference type="ARBA" id="ARBA00023157"/>
    </source>
</evidence>
<comment type="catalytic activity">
    <reaction evidence="15">
        <text>a [peptide]-C-terminal glycine + 2 L-ascorbate + O2 = a [peptide]-C-terminal (2S)-2-hydroxyglycine + 2 monodehydro-L-ascorbate radical + H2O</text>
        <dbReference type="Rhea" id="RHEA:21452"/>
        <dbReference type="Rhea" id="RHEA-COMP:13486"/>
        <dbReference type="Rhea" id="RHEA-COMP:15321"/>
        <dbReference type="ChEBI" id="CHEBI:15377"/>
        <dbReference type="ChEBI" id="CHEBI:15379"/>
        <dbReference type="ChEBI" id="CHEBI:38290"/>
        <dbReference type="ChEBI" id="CHEBI:59513"/>
        <dbReference type="ChEBI" id="CHEBI:137000"/>
        <dbReference type="ChEBI" id="CHEBI:142768"/>
        <dbReference type="EC" id="1.14.17.3"/>
    </reaction>
</comment>
<evidence type="ECO:0000256" key="19">
    <source>
        <dbReference type="PROSITE-ProRule" id="PRU00504"/>
    </source>
</evidence>
<feature type="signal peptide" evidence="22">
    <location>
        <begin position="1"/>
        <end position="19"/>
    </location>
</feature>
<keyword evidence="9 17" id="KW-0186">Copper</keyword>
<feature type="disulfide bond" evidence="18">
    <location>
        <begin position="79"/>
        <end position="95"/>
    </location>
</feature>
<dbReference type="InterPro" id="IPR014784">
    <property type="entry name" value="Cu2_ascorb_mOase-like_C"/>
</dbReference>
<dbReference type="InterPro" id="IPR000720">
    <property type="entry name" value="PHM/PAL"/>
</dbReference>
<feature type="repeat" description="NHL" evidence="19">
    <location>
        <begin position="468"/>
        <end position="507"/>
    </location>
</feature>
<keyword evidence="7" id="KW-0677">Repeat</keyword>
<dbReference type="InterPro" id="IPR008977">
    <property type="entry name" value="PHM/PNGase_F_dom_sf"/>
</dbReference>
<keyword evidence="21" id="KW-0812">Transmembrane</keyword>
<dbReference type="GO" id="GO:0005576">
    <property type="term" value="C:extracellular region"/>
    <property type="evidence" value="ECO:0007669"/>
    <property type="project" value="TreeGrafter"/>
</dbReference>
<dbReference type="CDD" id="cd14958">
    <property type="entry name" value="NHL_PAL_like"/>
    <property type="match status" value="1"/>
</dbReference>
<dbReference type="Pfam" id="PF01436">
    <property type="entry name" value="NHL"/>
    <property type="match status" value="1"/>
</dbReference>
<comment type="cofactor">
    <cofactor evidence="17">
        <name>Cu(2+)</name>
        <dbReference type="ChEBI" id="CHEBI:29036"/>
    </cofactor>
    <text evidence="17">Binds 2 Cu(2+) ions per subunit.</text>
</comment>
<evidence type="ECO:0000256" key="18">
    <source>
        <dbReference type="PIRSR" id="PIRSR600720-3"/>
    </source>
</evidence>